<feature type="domain" description="Zinc-ribbon" evidence="2">
    <location>
        <begin position="149"/>
        <end position="171"/>
    </location>
</feature>
<keyword evidence="1" id="KW-0812">Transmembrane</keyword>
<accession>A0A075G8J4</accession>
<evidence type="ECO:0000259" key="2">
    <source>
        <dbReference type="Pfam" id="PF13240"/>
    </source>
</evidence>
<feature type="transmembrane region" description="Helical" evidence="1">
    <location>
        <begin position="56"/>
        <end position="82"/>
    </location>
</feature>
<reference evidence="3" key="1">
    <citation type="journal article" date="2014" name="Genome Biol. Evol.">
        <title>Pangenome evidence for extensive interdomain horizontal transfer affecting lineage core and shell genes in uncultured planktonic thaumarchaeota and euryarchaeota.</title>
        <authorList>
            <person name="Deschamps P."/>
            <person name="Zivanovic Y."/>
            <person name="Moreira D."/>
            <person name="Rodriguez-Valera F."/>
            <person name="Lopez-Garcia P."/>
        </authorList>
    </citation>
    <scope>NUCLEOTIDE SEQUENCE</scope>
</reference>
<name>A0A075G8J4_9ARCH</name>
<protein>
    <recommendedName>
        <fullName evidence="2">Zinc-ribbon domain-containing protein</fullName>
    </recommendedName>
</protein>
<dbReference type="EMBL" id="KF900531">
    <property type="protein sequence ID" value="AIE98291.1"/>
    <property type="molecule type" value="Genomic_DNA"/>
</dbReference>
<evidence type="ECO:0000313" key="3">
    <source>
        <dbReference type="EMBL" id="AIE98291.1"/>
    </source>
</evidence>
<organism evidence="3">
    <name type="scientific">uncultured marine thaumarchaeote KM3_04_H11</name>
    <dbReference type="NCBI Taxonomy" id="1455968"/>
    <lineage>
        <taxon>Archaea</taxon>
        <taxon>Nitrososphaerota</taxon>
        <taxon>environmental samples</taxon>
    </lineage>
</organism>
<dbReference type="InterPro" id="IPR026870">
    <property type="entry name" value="Zinc_ribbon_dom"/>
</dbReference>
<evidence type="ECO:0000256" key="1">
    <source>
        <dbReference type="SAM" id="Phobius"/>
    </source>
</evidence>
<keyword evidence="1" id="KW-0472">Membrane</keyword>
<dbReference type="AlphaFoldDB" id="A0A075G8J4"/>
<sequence length="172" mass="19161">MAQDYVCSKCERKLEWKQGELFSICEYCNLSHQLPDKEYEEAWGKQVGKGTFWIKYGMICGTIIGALISLAGFLGIFVPALLMPMIFAGQYLILGMIVIIVGITVSALSLKYGGRDYLQRVQQNRQKIIRKSEEQFGVEFENESKGSNFCDSCGKPLKKTAKFCGGCGTPVS</sequence>
<keyword evidence="1" id="KW-1133">Transmembrane helix</keyword>
<dbReference type="Pfam" id="PF13240">
    <property type="entry name" value="Zn_Ribbon_1"/>
    <property type="match status" value="1"/>
</dbReference>
<proteinExistence type="predicted"/>
<feature type="transmembrane region" description="Helical" evidence="1">
    <location>
        <begin position="88"/>
        <end position="110"/>
    </location>
</feature>